<evidence type="ECO:0000256" key="3">
    <source>
        <dbReference type="ARBA" id="ARBA00023163"/>
    </source>
</evidence>
<dbReference type="CDD" id="cd06170">
    <property type="entry name" value="LuxR_C_like"/>
    <property type="match status" value="1"/>
</dbReference>
<evidence type="ECO:0000259" key="5">
    <source>
        <dbReference type="PROSITE" id="PS50043"/>
    </source>
</evidence>
<dbReference type="AlphaFoldDB" id="A0A8J7GN85"/>
<comment type="caution">
    <text evidence="6">The sequence shown here is derived from an EMBL/GenBank/DDBJ whole genome shotgun (WGS) entry which is preliminary data.</text>
</comment>
<feature type="region of interest" description="Disordered" evidence="4">
    <location>
        <begin position="431"/>
        <end position="459"/>
    </location>
</feature>
<dbReference type="InterPro" id="IPR039420">
    <property type="entry name" value="WalR-like"/>
</dbReference>
<keyword evidence="7" id="KW-1185">Reference proteome</keyword>
<evidence type="ECO:0000256" key="2">
    <source>
        <dbReference type="ARBA" id="ARBA00023125"/>
    </source>
</evidence>
<dbReference type="GO" id="GO:0006355">
    <property type="term" value="P:regulation of DNA-templated transcription"/>
    <property type="evidence" value="ECO:0007669"/>
    <property type="project" value="InterPro"/>
</dbReference>
<dbReference type="PROSITE" id="PS50043">
    <property type="entry name" value="HTH_LUXR_2"/>
    <property type="match status" value="1"/>
</dbReference>
<dbReference type="SMART" id="SM00421">
    <property type="entry name" value="HTH_LUXR"/>
    <property type="match status" value="1"/>
</dbReference>
<name>A0A8J7GN85_9ACTN</name>
<dbReference type="RefSeq" id="WP_197007951.1">
    <property type="nucleotide sequence ID" value="NZ_BONS01000013.1"/>
</dbReference>
<dbReference type="EMBL" id="JADOUF010000001">
    <property type="protein sequence ID" value="MBG6141551.1"/>
    <property type="molecule type" value="Genomic_DNA"/>
</dbReference>
<gene>
    <name evidence="6" type="ORF">IW245_007745</name>
</gene>
<keyword evidence="1" id="KW-0805">Transcription regulation</keyword>
<dbReference type="InterPro" id="IPR000792">
    <property type="entry name" value="Tscrpt_reg_LuxR_C"/>
</dbReference>
<evidence type="ECO:0000256" key="1">
    <source>
        <dbReference type="ARBA" id="ARBA00023015"/>
    </source>
</evidence>
<dbReference type="PRINTS" id="PR00038">
    <property type="entry name" value="HTHLUXR"/>
</dbReference>
<dbReference type="InterPro" id="IPR036388">
    <property type="entry name" value="WH-like_DNA-bd_sf"/>
</dbReference>
<protein>
    <submittedName>
        <fullName evidence="6">DNA-binding CsgD family transcriptional regulator</fullName>
    </submittedName>
</protein>
<dbReference type="Pfam" id="PF00196">
    <property type="entry name" value="GerE"/>
    <property type="match status" value="1"/>
</dbReference>
<proteinExistence type="predicted"/>
<keyword evidence="3" id="KW-0804">Transcription</keyword>
<accession>A0A8J7GN85</accession>
<dbReference type="InterPro" id="IPR016032">
    <property type="entry name" value="Sig_transdc_resp-reg_C-effctor"/>
</dbReference>
<dbReference type="PANTHER" id="PTHR43214:SF41">
    <property type="entry name" value="NITRATE_NITRITE RESPONSE REGULATOR PROTEIN NARP"/>
    <property type="match status" value="1"/>
</dbReference>
<sequence>MIDRRREQIIGDETRAYMSSNCITTGILTQARASWRSGDLGAGISYAKAAALANCDRCQEPCALYARLQQALFFALIRRIDEARQILDEVTANPAIRDDPKFTAITTLVEAKITLVNGDLVDAAAQSEIGLQLANEVGLTAWTPLGNLILATTALRRGELSTSIYYANRLKEDAVFGREMLSAGQSAWIVIQVTEAEKGREHAAMLARELLESEATTRSLLTDEPSAIPWLVRLMISHRRPDLARYGVRLSERLAAENPDVPEIAAAALHGAGLLEEDIDMLRRAADMHTDPWGRALAVEDIGMLLAEGREGCPEAVENLELAMRSYAEMGSLRDSSRVRSGLRCINANPQSQARFWPSSGIPGLTDTEYAVAKLVSNGLTNGQAANQMFLSRHTVAFHLRKIFQKIGVKSRLELAVMWNELAADAGNVRARSGVGESGAPSTRDDDLSKLIPRQLRAG</sequence>
<evidence type="ECO:0000313" key="7">
    <source>
        <dbReference type="Proteomes" id="UP000622552"/>
    </source>
</evidence>
<organism evidence="6 7">
    <name type="scientific">Longispora fulva</name>
    <dbReference type="NCBI Taxonomy" id="619741"/>
    <lineage>
        <taxon>Bacteria</taxon>
        <taxon>Bacillati</taxon>
        <taxon>Actinomycetota</taxon>
        <taxon>Actinomycetes</taxon>
        <taxon>Micromonosporales</taxon>
        <taxon>Micromonosporaceae</taxon>
        <taxon>Longispora</taxon>
    </lineage>
</organism>
<dbReference type="SUPFAM" id="SSF46894">
    <property type="entry name" value="C-terminal effector domain of the bipartite response regulators"/>
    <property type="match status" value="1"/>
</dbReference>
<dbReference type="PANTHER" id="PTHR43214">
    <property type="entry name" value="TWO-COMPONENT RESPONSE REGULATOR"/>
    <property type="match status" value="1"/>
</dbReference>
<feature type="domain" description="HTH luxR-type" evidence="5">
    <location>
        <begin position="358"/>
        <end position="423"/>
    </location>
</feature>
<evidence type="ECO:0000256" key="4">
    <source>
        <dbReference type="SAM" id="MobiDB-lite"/>
    </source>
</evidence>
<reference evidence="6" key="1">
    <citation type="submission" date="2020-11" db="EMBL/GenBank/DDBJ databases">
        <title>Sequencing the genomes of 1000 actinobacteria strains.</title>
        <authorList>
            <person name="Klenk H.-P."/>
        </authorList>
    </citation>
    <scope>NUCLEOTIDE SEQUENCE</scope>
    <source>
        <strain evidence="6">DSM 45356</strain>
    </source>
</reference>
<dbReference type="Proteomes" id="UP000622552">
    <property type="component" value="Unassembled WGS sequence"/>
</dbReference>
<keyword evidence="2 6" id="KW-0238">DNA-binding</keyword>
<dbReference type="Gene3D" id="1.10.10.10">
    <property type="entry name" value="Winged helix-like DNA-binding domain superfamily/Winged helix DNA-binding domain"/>
    <property type="match status" value="1"/>
</dbReference>
<dbReference type="GO" id="GO:0003677">
    <property type="term" value="F:DNA binding"/>
    <property type="evidence" value="ECO:0007669"/>
    <property type="project" value="UniProtKB-KW"/>
</dbReference>
<evidence type="ECO:0000313" key="6">
    <source>
        <dbReference type="EMBL" id="MBG6141551.1"/>
    </source>
</evidence>